<gene>
    <name evidence="2" type="ORF">Slati_3772800</name>
</gene>
<dbReference type="InterPro" id="IPR026960">
    <property type="entry name" value="RVT-Znf"/>
</dbReference>
<dbReference type="PANTHER" id="PTHR33116:SF86">
    <property type="entry name" value="REVERSE TRANSCRIPTASE DOMAIN-CONTAINING PROTEIN"/>
    <property type="match status" value="1"/>
</dbReference>
<feature type="domain" description="Reverse transcriptase zinc-binding" evidence="1">
    <location>
        <begin position="240"/>
        <end position="335"/>
    </location>
</feature>
<accession>A0AAW2U3B4</accession>
<proteinExistence type="predicted"/>
<name>A0AAW2U3B4_9LAMI</name>
<reference evidence="2" key="1">
    <citation type="submission" date="2020-06" db="EMBL/GenBank/DDBJ databases">
        <authorList>
            <person name="Li T."/>
            <person name="Hu X."/>
            <person name="Zhang T."/>
            <person name="Song X."/>
            <person name="Zhang H."/>
            <person name="Dai N."/>
            <person name="Sheng W."/>
            <person name="Hou X."/>
            <person name="Wei L."/>
        </authorList>
    </citation>
    <scope>NUCLEOTIDE SEQUENCE</scope>
    <source>
        <strain evidence="2">KEN1</strain>
        <tissue evidence="2">Leaf</tissue>
    </source>
</reference>
<evidence type="ECO:0000313" key="2">
    <source>
        <dbReference type="EMBL" id="KAL0411831.1"/>
    </source>
</evidence>
<dbReference type="Pfam" id="PF13966">
    <property type="entry name" value="zf-RVT"/>
    <property type="match status" value="1"/>
</dbReference>
<dbReference type="EMBL" id="JACGWN010000013">
    <property type="protein sequence ID" value="KAL0411831.1"/>
    <property type="molecule type" value="Genomic_DNA"/>
</dbReference>
<reference evidence="2" key="2">
    <citation type="journal article" date="2024" name="Plant">
        <title>Genomic evolution and insights into agronomic trait innovations of Sesamum species.</title>
        <authorList>
            <person name="Miao H."/>
            <person name="Wang L."/>
            <person name="Qu L."/>
            <person name="Liu H."/>
            <person name="Sun Y."/>
            <person name="Le M."/>
            <person name="Wang Q."/>
            <person name="Wei S."/>
            <person name="Zheng Y."/>
            <person name="Lin W."/>
            <person name="Duan Y."/>
            <person name="Cao H."/>
            <person name="Xiong S."/>
            <person name="Wang X."/>
            <person name="Wei L."/>
            <person name="Li C."/>
            <person name="Ma Q."/>
            <person name="Ju M."/>
            <person name="Zhao R."/>
            <person name="Li G."/>
            <person name="Mu C."/>
            <person name="Tian Q."/>
            <person name="Mei H."/>
            <person name="Zhang T."/>
            <person name="Gao T."/>
            <person name="Zhang H."/>
        </authorList>
    </citation>
    <scope>NUCLEOTIDE SEQUENCE</scope>
    <source>
        <strain evidence="2">KEN1</strain>
    </source>
</reference>
<dbReference type="AlphaFoldDB" id="A0AAW2U3B4"/>
<comment type="caution">
    <text evidence="2">The sequence shown here is derived from an EMBL/GenBank/DDBJ whole genome shotgun (WGS) entry which is preliminary data.</text>
</comment>
<dbReference type="PANTHER" id="PTHR33116">
    <property type="entry name" value="REVERSE TRANSCRIPTASE ZINC-BINDING DOMAIN-CONTAINING PROTEIN-RELATED-RELATED"/>
    <property type="match status" value="1"/>
</dbReference>
<evidence type="ECO:0000259" key="1">
    <source>
        <dbReference type="Pfam" id="PF13966"/>
    </source>
</evidence>
<sequence>MGMEAVTELDVKTSFSGRQRGVNSVSHPSHSGIRDELLFNPGLTTIRIGVHGSKLFLGPRLQQENTLGLGLRCKSKEDGGLGFKRLRLQNLALLAKQAWRIVVNSQGLAHSVLRARYFPDNSFFLALPVSNPSFTWRSILAARPLLMGGIRWKVGDGRLINVMNDPWLSRPPTFKIIAHPKSLPPSATVSELLTEDRSWNRDLVEQEFSSLDAVCILQSPISQAPNIDTLCWHFDAKGVFSVRSAYSLAQKGAAAAGTSAGGGAGVKGKWRFIWEAKVLPKVRLFAWRCCKNALPTHRSLMTRGVYIEGNYLCCNREEDGLDHVLRRCSFVRLVWGLSNLSWMVISRDDLSVEDGLRYVHTQLGPGDFERFLVIAHLLWGNRNSRMFEGRVVDAKSLIEQAYRTLHLLGF</sequence>
<organism evidence="2">
    <name type="scientific">Sesamum latifolium</name>
    <dbReference type="NCBI Taxonomy" id="2727402"/>
    <lineage>
        <taxon>Eukaryota</taxon>
        <taxon>Viridiplantae</taxon>
        <taxon>Streptophyta</taxon>
        <taxon>Embryophyta</taxon>
        <taxon>Tracheophyta</taxon>
        <taxon>Spermatophyta</taxon>
        <taxon>Magnoliopsida</taxon>
        <taxon>eudicotyledons</taxon>
        <taxon>Gunneridae</taxon>
        <taxon>Pentapetalae</taxon>
        <taxon>asterids</taxon>
        <taxon>lamiids</taxon>
        <taxon>Lamiales</taxon>
        <taxon>Pedaliaceae</taxon>
        <taxon>Sesamum</taxon>
    </lineage>
</organism>
<protein>
    <recommendedName>
        <fullName evidence="1">Reverse transcriptase zinc-binding domain-containing protein</fullName>
    </recommendedName>
</protein>